<reference evidence="1" key="1">
    <citation type="journal article" date="2021" name="Front. Microbiol.">
        <title>Comprehensive Comparative Genomics and Phenotyping of Methylobacterium Species.</title>
        <authorList>
            <person name="Alessa O."/>
            <person name="Ogura Y."/>
            <person name="Fujitani Y."/>
            <person name="Takami H."/>
            <person name="Hayashi T."/>
            <person name="Sahin N."/>
            <person name="Tani A."/>
        </authorList>
    </citation>
    <scope>NUCLEOTIDE SEQUENCE</scope>
    <source>
        <strain evidence="1">NBRC 15689</strain>
    </source>
</reference>
<dbReference type="RefSeq" id="WP_238313312.1">
    <property type="nucleotide sequence ID" value="NZ_BPQV01000013.1"/>
</dbReference>
<name>A0ABQ4TF96_METOR</name>
<keyword evidence="2" id="KW-1185">Reference proteome</keyword>
<organism evidence="1 2">
    <name type="scientific">Methylobacterium organophilum</name>
    <dbReference type="NCBI Taxonomy" id="410"/>
    <lineage>
        <taxon>Bacteria</taxon>
        <taxon>Pseudomonadati</taxon>
        <taxon>Pseudomonadota</taxon>
        <taxon>Alphaproteobacteria</taxon>
        <taxon>Hyphomicrobiales</taxon>
        <taxon>Methylobacteriaceae</taxon>
        <taxon>Methylobacterium</taxon>
    </lineage>
</organism>
<evidence type="ECO:0000313" key="2">
    <source>
        <dbReference type="Proteomes" id="UP001055156"/>
    </source>
</evidence>
<gene>
    <name evidence="1" type="ORF">LKMONMHP_3998</name>
</gene>
<accession>A0ABQ4TF96</accession>
<sequence length="48" mass="5435">MRTKLFLVVAVIVFLLDGHTRAWRELRNPDAEPGSFARTVLAIKRAQA</sequence>
<dbReference type="EMBL" id="BPQV01000013">
    <property type="protein sequence ID" value="GJE29121.1"/>
    <property type="molecule type" value="Genomic_DNA"/>
</dbReference>
<comment type="caution">
    <text evidence="1">The sequence shown here is derived from an EMBL/GenBank/DDBJ whole genome shotgun (WGS) entry which is preliminary data.</text>
</comment>
<dbReference type="Proteomes" id="UP001055156">
    <property type="component" value="Unassembled WGS sequence"/>
</dbReference>
<evidence type="ECO:0000313" key="1">
    <source>
        <dbReference type="EMBL" id="GJE29121.1"/>
    </source>
</evidence>
<reference evidence="1" key="2">
    <citation type="submission" date="2021-08" db="EMBL/GenBank/DDBJ databases">
        <authorList>
            <person name="Tani A."/>
            <person name="Ola A."/>
            <person name="Ogura Y."/>
            <person name="Katsura K."/>
            <person name="Hayashi T."/>
        </authorList>
    </citation>
    <scope>NUCLEOTIDE SEQUENCE</scope>
    <source>
        <strain evidence="1">NBRC 15689</strain>
    </source>
</reference>
<protein>
    <submittedName>
        <fullName evidence="1">Uncharacterized protein</fullName>
    </submittedName>
</protein>
<proteinExistence type="predicted"/>